<dbReference type="EMBL" id="JASITI010000075">
    <property type="protein sequence ID" value="MDK9500851.1"/>
    <property type="molecule type" value="Genomic_DNA"/>
</dbReference>
<proteinExistence type="predicted"/>
<protein>
    <submittedName>
        <fullName evidence="2">Uncharacterized protein</fullName>
    </submittedName>
</protein>
<evidence type="ECO:0000313" key="2">
    <source>
        <dbReference type="EMBL" id="MDK9500851.1"/>
    </source>
</evidence>
<organism evidence="2 3">
    <name type="scientific">Streptomyces katrae</name>
    <dbReference type="NCBI Taxonomy" id="68223"/>
    <lineage>
        <taxon>Bacteria</taxon>
        <taxon>Bacillati</taxon>
        <taxon>Actinomycetota</taxon>
        <taxon>Actinomycetes</taxon>
        <taxon>Kitasatosporales</taxon>
        <taxon>Streptomycetaceae</taxon>
        <taxon>Streptomyces</taxon>
    </lineage>
</organism>
<name>A0ABT7H5V8_9ACTN</name>
<reference evidence="2 3" key="1">
    <citation type="submission" date="2023-05" db="EMBL/GenBank/DDBJ databases">
        <title>Sequencing and Assembly of Streptomyces sp. NP73.</title>
        <authorList>
            <person name="Konwar A.N."/>
            <person name="Saikia K."/>
            <person name="Thakur D."/>
        </authorList>
    </citation>
    <scope>NUCLEOTIDE SEQUENCE [LARGE SCALE GENOMIC DNA]</scope>
    <source>
        <strain evidence="2 3">NP73</strain>
    </source>
</reference>
<sequence length="59" mass="5917">MSETAHERTQPPAPAAGITDGVVELRKRRPAGPAPEGRAAGGGCGCEAVRAQPPGAARQ</sequence>
<accession>A0ABT7H5V8</accession>
<dbReference type="Proteomes" id="UP001223390">
    <property type="component" value="Unassembled WGS sequence"/>
</dbReference>
<dbReference type="RefSeq" id="WP_285346345.1">
    <property type="nucleotide sequence ID" value="NZ_JASITI010000075.1"/>
</dbReference>
<evidence type="ECO:0000313" key="3">
    <source>
        <dbReference type="Proteomes" id="UP001223390"/>
    </source>
</evidence>
<gene>
    <name evidence="2" type="ORF">QEZ40_006874</name>
</gene>
<evidence type="ECO:0000256" key="1">
    <source>
        <dbReference type="SAM" id="MobiDB-lite"/>
    </source>
</evidence>
<comment type="caution">
    <text evidence="2">The sequence shown here is derived from an EMBL/GenBank/DDBJ whole genome shotgun (WGS) entry which is preliminary data.</text>
</comment>
<feature type="region of interest" description="Disordered" evidence="1">
    <location>
        <begin position="1"/>
        <end position="59"/>
    </location>
</feature>
<keyword evidence="3" id="KW-1185">Reference proteome</keyword>